<keyword evidence="4 8" id="KW-0067">ATP-binding</keyword>
<dbReference type="InterPro" id="IPR050086">
    <property type="entry name" value="MetN_ABC_transporter-like"/>
</dbReference>
<keyword evidence="2" id="KW-0813">Transport</keyword>
<dbReference type="FunFam" id="3.40.50.300:FF:000020">
    <property type="entry name" value="Amino acid ABC transporter ATP-binding component"/>
    <property type="match status" value="1"/>
</dbReference>
<dbReference type="SUPFAM" id="SSF52540">
    <property type="entry name" value="P-loop containing nucleoside triphosphate hydrolases"/>
    <property type="match status" value="1"/>
</dbReference>
<evidence type="ECO:0000256" key="3">
    <source>
        <dbReference type="ARBA" id="ARBA00022741"/>
    </source>
</evidence>
<dbReference type="PANTHER" id="PTHR43166">
    <property type="entry name" value="AMINO ACID IMPORT ATP-BINDING PROTEIN"/>
    <property type="match status" value="1"/>
</dbReference>
<dbReference type="PROSITE" id="PS50893">
    <property type="entry name" value="ABC_TRANSPORTER_2"/>
    <property type="match status" value="1"/>
</dbReference>
<protein>
    <recommendedName>
        <fullName evidence="6">Probable ABC transporter ATP-binding protein PEB1C</fullName>
    </recommendedName>
</protein>
<comment type="similarity">
    <text evidence="1">Belongs to the ABC transporter superfamily.</text>
</comment>
<dbReference type="Gene3D" id="3.40.50.300">
    <property type="entry name" value="P-loop containing nucleotide triphosphate hydrolases"/>
    <property type="match status" value="1"/>
</dbReference>
<dbReference type="EMBL" id="CP053840">
    <property type="protein sequence ID" value="QKF68182.1"/>
    <property type="molecule type" value="Genomic_DNA"/>
</dbReference>
<evidence type="ECO:0000256" key="1">
    <source>
        <dbReference type="ARBA" id="ARBA00005417"/>
    </source>
</evidence>
<dbReference type="GO" id="GO:0016887">
    <property type="term" value="F:ATP hydrolysis activity"/>
    <property type="evidence" value="ECO:0007669"/>
    <property type="project" value="InterPro"/>
</dbReference>
<dbReference type="PIRSF" id="PIRSF039085">
    <property type="entry name" value="ABC_ATPase_HisP"/>
    <property type="match status" value="1"/>
</dbReference>
<sequence length="246" mass="27432">MSDNIISMVNINKFYDDFHVLKNINFTVKKGEIVVVCGPSGSGKSTLIRCINGLEDIDDGDIIVDSIDIHGSKKNLQEIRSEVGMVFQHFNLFPHLTILENITIAPTLVKNMDKKIAKDVAMELLKKVKLSDKANAYPADLSGGQKQRVAIARSLAMKPKIILFDEPTSALDPETIGDVLSVMKDLAQENFTIVCVTHEMGFAKEVGDRIVFMDHGVIIEENSPMEFFNNPKSERAKKFLNEILTH</sequence>
<dbReference type="InterPro" id="IPR017871">
    <property type="entry name" value="ABC_transporter-like_CS"/>
</dbReference>
<name>A0AAE7E5K6_9BACT</name>
<evidence type="ECO:0000256" key="4">
    <source>
        <dbReference type="ARBA" id="ARBA00022840"/>
    </source>
</evidence>
<accession>A0AAE7E5K6</accession>
<dbReference type="InterPro" id="IPR027417">
    <property type="entry name" value="P-loop_NTPase"/>
</dbReference>
<dbReference type="InterPro" id="IPR003593">
    <property type="entry name" value="AAA+_ATPase"/>
</dbReference>
<dbReference type="InterPro" id="IPR030679">
    <property type="entry name" value="ABC_ATPase_HisP-typ"/>
</dbReference>
<dbReference type="InterPro" id="IPR003439">
    <property type="entry name" value="ABC_transporter-like_ATP-bd"/>
</dbReference>
<evidence type="ECO:0000313" key="8">
    <source>
        <dbReference type="EMBL" id="QKF68182.1"/>
    </source>
</evidence>
<evidence type="ECO:0000256" key="6">
    <source>
        <dbReference type="ARBA" id="ARBA00071748"/>
    </source>
</evidence>
<keyword evidence="9" id="KW-1185">Reference proteome</keyword>
<reference evidence="8 9" key="1">
    <citation type="submission" date="2020-05" db="EMBL/GenBank/DDBJ databases">
        <title>Complete genome sequencing of Campylobacter and Arcobacter type strains.</title>
        <authorList>
            <person name="Miller W.G."/>
            <person name="Yee E."/>
        </authorList>
    </citation>
    <scope>NUCLEOTIDE SEQUENCE [LARGE SCALE GENOMIC DNA]</scope>
    <source>
        <strain evidence="8 9">LMG 26156</strain>
    </source>
</reference>
<evidence type="ECO:0000256" key="5">
    <source>
        <dbReference type="ARBA" id="ARBA00053419"/>
    </source>
</evidence>
<evidence type="ECO:0000313" key="9">
    <source>
        <dbReference type="Proteomes" id="UP000503482"/>
    </source>
</evidence>
<comment type="function">
    <text evidence="5">Most probably involved, with PEB1, in a binding-protein-dependent transport system for an amino acid. Probably responsible for energy coupling to the transport system.</text>
</comment>
<gene>
    <name evidence="8" type="ORF">AVENP_2700</name>
</gene>
<evidence type="ECO:0000259" key="7">
    <source>
        <dbReference type="PROSITE" id="PS50893"/>
    </source>
</evidence>
<dbReference type="GO" id="GO:0015424">
    <property type="term" value="F:ABC-type amino acid transporter activity"/>
    <property type="evidence" value="ECO:0007669"/>
    <property type="project" value="InterPro"/>
</dbReference>
<organism evidence="8 9">
    <name type="scientific">Arcobacter venerupis</name>
    <dbReference type="NCBI Taxonomy" id="1054033"/>
    <lineage>
        <taxon>Bacteria</taxon>
        <taxon>Pseudomonadati</taxon>
        <taxon>Campylobacterota</taxon>
        <taxon>Epsilonproteobacteria</taxon>
        <taxon>Campylobacterales</taxon>
        <taxon>Arcobacteraceae</taxon>
        <taxon>Arcobacter</taxon>
    </lineage>
</organism>
<keyword evidence="3" id="KW-0547">Nucleotide-binding</keyword>
<dbReference type="GO" id="GO:0005524">
    <property type="term" value="F:ATP binding"/>
    <property type="evidence" value="ECO:0007669"/>
    <property type="project" value="UniProtKB-KW"/>
</dbReference>
<dbReference type="CDD" id="cd03262">
    <property type="entry name" value="ABC_HisP_GlnQ"/>
    <property type="match status" value="1"/>
</dbReference>
<proteinExistence type="inferred from homology"/>
<dbReference type="Pfam" id="PF00005">
    <property type="entry name" value="ABC_tran"/>
    <property type="match status" value="1"/>
</dbReference>
<dbReference type="Proteomes" id="UP000503482">
    <property type="component" value="Chromosome"/>
</dbReference>
<dbReference type="AlphaFoldDB" id="A0AAE7E5K6"/>
<evidence type="ECO:0000256" key="2">
    <source>
        <dbReference type="ARBA" id="ARBA00022448"/>
    </source>
</evidence>
<dbReference type="PANTHER" id="PTHR43166:SF4">
    <property type="entry name" value="PHOSPHONATES IMPORT ATP-BINDING PROTEIN PHNC"/>
    <property type="match status" value="1"/>
</dbReference>
<dbReference type="PROSITE" id="PS00211">
    <property type="entry name" value="ABC_TRANSPORTER_1"/>
    <property type="match status" value="1"/>
</dbReference>
<dbReference type="KEGG" id="avp:AVENP_2700"/>
<dbReference type="SMART" id="SM00382">
    <property type="entry name" value="AAA"/>
    <property type="match status" value="1"/>
</dbReference>
<feature type="domain" description="ABC transporter" evidence="7">
    <location>
        <begin position="6"/>
        <end position="240"/>
    </location>
</feature>